<feature type="transmembrane region" description="Helical" evidence="1">
    <location>
        <begin position="296"/>
        <end position="319"/>
    </location>
</feature>
<feature type="transmembrane region" description="Helical" evidence="1">
    <location>
        <begin position="263"/>
        <end position="284"/>
    </location>
</feature>
<feature type="transmembrane region" description="Helical" evidence="1">
    <location>
        <begin position="83"/>
        <end position="99"/>
    </location>
</feature>
<dbReference type="PANTHER" id="PTHR35270">
    <property type="entry name" value="FUSELESS, ISOFORM A"/>
    <property type="match status" value="1"/>
</dbReference>
<dbReference type="Pfam" id="PF15993">
    <property type="entry name" value="Fuseless"/>
    <property type="match status" value="1"/>
</dbReference>
<dbReference type="GO" id="GO:0042734">
    <property type="term" value="C:presynaptic membrane"/>
    <property type="evidence" value="ECO:0007669"/>
    <property type="project" value="TreeGrafter"/>
</dbReference>
<keyword evidence="1" id="KW-0812">Transmembrane</keyword>
<accession>A0A9P0G448</accession>
<dbReference type="Proteomes" id="UP001153636">
    <property type="component" value="Chromosome 11"/>
</dbReference>
<feature type="transmembrane region" description="Helical" evidence="1">
    <location>
        <begin position="119"/>
        <end position="140"/>
    </location>
</feature>
<keyword evidence="1" id="KW-1133">Transmembrane helix</keyword>
<evidence type="ECO:0000256" key="1">
    <source>
        <dbReference type="SAM" id="Phobius"/>
    </source>
</evidence>
<name>A0A9P0G448_9CUCU</name>
<feature type="transmembrane region" description="Helical" evidence="1">
    <location>
        <begin position="169"/>
        <end position="186"/>
    </location>
</feature>
<evidence type="ECO:0000313" key="3">
    <source>
        <dbReference type="Proteomes" id="UP001153636"/>
    </source>
</evidence>
<evidence type="ECO:0000313" key="2">
    <source>
        <dbReference type="EMBL" id="CAH1101314.1"/>
    </source>
</evidence>
<dbReference type="OrthoDB" id="45313at2759"/>
<keyword evidence="1" id="KW-0472">Membrane</keyword>
<dbReference type="GO" id="GO:0007274">
    <property type="term" value="P:neuromuscular synaptic transmission"/>
    <property type="evidence" value="ECO:0007669"/>
    <property type="project" value="TreeGrafter"/>
</dbReference>
<sequence>MTRFSLKDTEKNDTIAIPECEEPLLKSSSSANDDIFDKQYLFMKISLKSVDIILASTIFCFLVICCWRGAWELFDIYDNYFPTYESFCLTMVIYLVLALSQHTFQDIVDQPAETSLRKYFNLLIMKMHFYILLFATIMLFRTGSNIYDDIVNVFHGIGLKFKFWDDDCSASSVILTVIVVAVLTWIRGMANLTTAPMDITCDGKDDIFLIECTFFKMGERTSLYVLDCLFSILVVGTLVVFVWRGVWQLIDIFLFPNDEIFSSWSSLVLGYLVVASAFLLQPLMKYLCERLTGTTRLLIADTFVLYALFGTVNVWRGIWNLLNIYFLPDNLEMSCWITHWVSLIILILCRCSNSLLVRGVYIDAEEPAGKCVVFPCYYLRVIFRKKKLKKLNLATMSLNDTIKKVNHKESASNHVVKISTISDTVEENCDTKQCK</sequence>
<dbReference type="InterPro" id="IPR032751">
    <property type="entry name" value="Fuseless"/>
</dbReference>
<gene>
    <name evidence="2" type="ORF">PSYICH_LOCUS2804</name>
</gene>
<feature type="transmembrane region" description="Helical" evidence="1">
    <location>
        <begin position="223"/>
        <end position="243"/>
    </location>
</feature>
<dbReference type="GO" id="GO:0007270">
    <property type="term" value="P:neuron-neuron synaptic transmission"/>
    <property type="evidence" value="ECO:0007669"/>
    <property type="project" value="TreeGrafter"/>
</dbReference>
<dbReference type="GO" id="GO:0070073">
    <property type="term" value="P:clustering of voltage-gated calcium channels"/>
    <property type="evidence" value="ECO:0007669"/>
    <property type="project" value="TreeGrafter"/>
</dbReference>
<protein>
    <submittedName>
        <fullName evidence="2">Uncharacterized protein</fullName>
    </submittedName>
</protein>
<dbReference type="EMBL" id="OV651823">
    <property type="protein sequence ID" value="CAH1101314.1"/>
    <property type="molecule type" value="Genomic_DNA"/>
</dbReference>
<feature type="transmembrane region" description="Helical" evidence="1">
    <location>
        <begin position="52"/>
        <end position="71"/>
    </location>
</feature>
<dbReference type="PANTHER" id="PTHR35270:SF2">
    <property type="entry name" value="FUSELESS, ISOFORM A"/>
    <property type="match status" value="1"/>
</dbReference>
<dbReference type="AlphaFoldDB" id="A0A9P0G448"/>
<reference evidence="2" key="1">
    <citation type="submission" date="2022-01" db="EMBL/GenBank/DDBJ databases">
        <authorList>
            <person name="King R."/>
        </authorList>
    </citation>
    <scope>NUCLEOTIDE SEQUENCE</scope>
</reference>
<keyword evidence="3" id="KW-1185">Reference proteome</keyword>
<organism evidence="2 3">
    <name type="scientific">Psylliodes chrysocephalus</name>
    <dbReference type="NCBI Taxonomy" id="3402493"/>
    <lineage>
        <taxon>Eukaryota</taxon>
        <taxon>Metazoa</taxon>
        <taxon>Ecdysozoa</taxon>
        <taxon>Arthropoda</taxon>
        <taxon>Hexapoda</taxon>
        <taxon>Insecta</taxon>
        <taxon>Pterygota</taxon>
        <taxon>Neoptera</taxon>
        <taxon>Endopterygota</taxon>
        <taxon>Coleoptera</taxon>
        <taxon>Polyphaga</taxon>
        <taxon>Cucujiformia</taxon>
        <taxon>Chrysomeloidea</taxon>
        <taxon>Chrysomelidae</taxon>
        <taxon>Galerucinae</taxon>
        <taxon>Alticini</taxon>
        <taxon>Psylliodes</taxon>
    </lineage>
</organism>
<proteinExistence type="predicted"/>